<proteinExistence type="predicted"/>
<dbReference type="Pfam" id="PF00580">
    <property type="entry name" value="UvrD-helicase"/>
    <property type="match status" value="1"/>
</dbReference>
<name>A0A1M7HIH9_9BACL</name>
<keyword evidence="3 5" id="KW-0347">Helicase</keyword>
<dbReference type="GO" id="GO:0005524">
    <property type="term" value="F:ATP binding"/>
    <property type="evidence" value="ECO:0007669"/>
    <property type="project" value="UniProtKB-UniRule"/>
</dbReference>
<keyword evidence="2 5" id="KW-0378">Hydrolase</keyword>
<evidence type="ECO:0000256" key="2">
    <source>
        <dbReference type="ARBA" id="ARBA00022801"/>
    </source>
</evidence>
<dbReference type="EMBL" id="FRCF01000008">
    <property type="protein sequence ID" value="SHM28238.1"/>
    <property type="molecule type" value="Genomic_DNA"/>
</dbReference>
<gene>
    <name evidence="7" type="ORF">SAMN02745189_01875</name>
</gene>
<keyword evidence="8" id="KW-1185">Reference proteome</keyword>
<dbReference type="OrthoDB" id="9787585at2"/>
<evidence type="ECO:0000256" key="5">
    <source>
        <dbReference type="PROSITE-ProRule" id="PRU00560"/>
    </source>
</evidence>
<dbReference type="GO" id="GO:0005829">
    <property type="term" value="C:cytosol"/>
    <property type="evidence" value="ECO:0007669"/>
    <property type="project" value="TreeGrafter"/>
</dbReference>
<dbReference type="InterPro" id="IPR027417">
    <property type="entry name" value="P-loop_NTPase"/>
</dbReference>
<dbReference type="Proteomes" id="UP000184206">
    <property type="component" value="Unassembled WGS sequence"/>
</dbReference>
<keyword evidence="4 5" id="KW-0067">ATP-binding</keyword>
<dbReference type="GO" id="GO:0043138">
    <property type="term" value="F:3'-5' DNA helicase activity"/>
    <property type="evidence" value="ECO:0007669"/>
    <property type="project" value="TreeGrafter"/>
</dbReference>
<reference evidence="7 8" key="1">
    <citation type="submission" date="2016-11" db="EMBL/GenBank/DDBJ databases">
        <authorList>
            <person name="Jaros S."/>
            <person name="Januszkiewicz K."/>
            <person name="Wedrychowicz H."/>
        </authorList>
    </citation>
    <scope>NUCLEOTIDE SEQUENCE [LARGE SCALE GENOMIC DNA]</scope>
    <source>
        <strain evidence="7 8">DSM 16010</strain>
    </source>
</reference>
<evidence type="ECO:0000256" key="4">
    <source>
        <dbReference type="ARBA" id="ARBA00022840"/>
    </source>
</evidence>
<protein>
    <submittedName>
        <fullName evidence="7">DNA helicase-2 / ATP-dependent DNA helicase PcrA</fullName>
    </submittedName>
</protein>
<dbReference type="GO" id="GO:0000725">
    <property type="term" value="P:recombinational repair"/>
    <property type="evidence" value="ECO:0007669"/>
    <property type="project" value="TreeGrafter"/>
</dbReference>
<dbReference type="STRING" id="1123231.SAMN02745189_01875"/>
<dbReference type="GO" id="GO:0003677">
    <property type="term" value="F:DNA binding"/>
    <property type="evidence" value="ECO:0007669"/>
    <property type="project" value="InterPro"/>
</dbReference>
<dbReference type="GO" id="GO:0016787">
    <property type="term" value="F:hydrolase activity"/>
    <property type="evidence" value="ECO:0007669"/>
    <property type="project" value="UniProtKB-UniRule"/>
</dbReference>
<dbReference type="PANTHER" id="PTHR11070:SF17">
    <property type="entry name" value="DNA HELICASE IV"/>
    <property type="match status" value="1"/>
</dbReference>
<dbReference type="AlphaFoldDB" id="A0A1M7HIH9"/>
<evidence type="ECO:0000256" key="1">
    <source>
        <dbReference type="ARBA" id="ARBA00022741"/>
    </source>
</evidence>
<dbReference type="RefSeq" id="WP_072710314.1">
    <property type="nucleotide sequence ID" value="NZ_FRCF01000008.1"/>
</dbReference>
<evidence type="ECO:0000313" key="7">
    <source>
        <dbReference type="EMBL" id="SHM28238.1"/>
    </source>
</evidence>
<accession>A0A1M7HIH9</accession>
<keyword evidence="1 5" id="KW-0547">Nucleotide-binding</keyword>
<dbReference type="PROSITE" id="PS51198">
    <property type="entry name" value="UVRD_HELICASE_ATP_BIND"/>
    <property type="match status" value="1"/>
</dbReference>
<dbReference type="SUPFAM" id="SSF52540">
    <property type="entry name" value="P-loop containing nucleoside triphosphate hydrolases"/>
    <property type="match status" value="1"/>
</dbReference>
<feature type="domain" description="UvrD-like helicase ATP-binding" evidence="6">
    <location>
        <begin position="200"/>
        <end position="560"/>
    </location>
</feature>
<feature type="binding site" evidence="5">
    <location>
        <begin position="221"/>
        <end position="228"/>
    </location>
    <ligand>
        <name>ATP</name>
        <dbReference type="ChEBI" id="CHEBI:30616"/>
    </ligand>
</feature>
<dbReference type="InterPro" id="IPR014016">
    <property type="entry name" value="UvrD-like_ATP-bd"/>
</dbReference>
<evidence type="ECO:0000313" key="8">
    <source>
        <dbReference type="Proteomes" id="UP000184206"/>
    </source>
</evidence>
<dbReference type="Gene3D" id="3.40.50.300">
    <property type="entry name" value="P-loop containing nucleotide triphosphate hydrolases"/>
    <property type="match status" value="2"/>
</dbReference>
<dbReference type="PANTHER" id="PTHR11070">
    <property type="entry name" value="UVRD / RECB / PCRA DNA HELICASE FAMILY MEMBER"/>
    <property type="match status" value="1"/>
</dbReference>
<organism evidence="7 8">
    <name type="scientific">Lacicoccus alkaliphilus DSM 16010</name>
    <dbReference type="NCBI Taxonomy" id="1123231"/>
    <lineage>
        <taxon>Bacteria</taxon>
        <taxon>Bacillati</taxon>
        <taxon>Bacillota</taxon>
        <taxon>Bacilli</taxon>
        <taxon>Bacillales</taxon>
        <taxon>Salinicoccaceae</taxon>
        <taxon>Lacicoccus</taxon>
    </lineage>
</organism>
<evidence type="ECO:0000256" key="3">
    <source>
        <dbReference type="ARBA" id="ARBA00022806"/>
    </source>
</evidence>
<sequence length="688" mass="79868">MGNEFELERHHLNFTVNFLKAYNASLMHQLDRTSGDILETRKSLNDDVSNTFDFEDGNVMDFISMVPEMRLTETKFNYIENMRETTERLMKKPYFGRLTADGEPVYIGGATIQDNEQNILIYDWRSPIASLFYENRVGELTYRIPDGSKIKTDVSLRRQFQIEDGTLLNMFDSDLYIGDEMLQQLITDSSRSKLKNIVATIQSEQNIIIRQPLNQNTLVYGPPGSGKTSLAMQRIAYLMFTYRSRLKADNIMLMSPNEVFNDYVSDVLPELGEDNVKNMTFYRMLKALIYFNGRRFESLADNIQRLGHGDSTAYEYKTSLEYFNHLKRYMEGLGEYGMHFRDLKYGGKVLVPKELIERVFYEDLGVHPVSRRLHKIYEDLMDIYRRELKQLTKEKFKALDGAPEYIGEKEELKEMANDQATKELAGLHAQIRRFRFVQLEKVYVRSIADRAVRKKTIEDIRQNDFKYEDIAPMMYLYIHIFGAGDKKIRHVIIDEVQDYSNIQYAVMKDYYQRATFTSLGDKNQQIHPVGSPELKVEDHHMMHLQKSYRSTNQINDYLNTIVPGGIDSVSVDGQDVQFIDVEDEAAHIRSMVSQDMPGQMAVITPSREAADRLFEQLKGDIPGLKNLQEVDTIYNQDYLVLPYYLSKGFEYNTVIVTGASFYDDLPLVKYVLASRATRNLYLLDGPAR</sequence>
<evidence type="ECO:0000259" key="6">
    <source>
        <dbReference type="PROSITE" id="PS51198"/>
    </source>
</evidence>
<dbReference type="InterPro" id="IPR000212">
    <property type="entry name" value="DNA_helicase_UvrD/REP"/>
</dbReference>